<feature type="compositionally biased region" description="Low complexity" evidence="1">
    <location>
        <begin position="1"/>
        <end position="17"/>
    </location>
</feature>
<reference evidence="3" key="1">
    <citation type="journal article" date="2013" name="Proc. Natl. Acad. Sci. U.S.A.">
        <title>Genome structure and metabolic features in the red seaweed Chondrus crispus shed light on evolution of the Archaeplastida.</title>
        <authorList>
            <person name="Collen J."/>
            <person name="Porcel B."/>
            <person name="Carre W."/>
            <person name="Ball S.G."/>
            <person name="Chaparro C."/>
            <person name="Tonon T."/>
            <person name="Barbeyron T."/>
            <person name="Michel G."/>
            <person name="Noel B."/>
            <person name="Valentin K."/>
            <person name="Elias M."/>
            <person name="Artiguenave F."/>
            <person name="Arun A."/>
            <person name="Aury J.M."/>
            <person name="Barbosa-Neto J.F."/>
            <person name="Bothwell J.H."/>
            <person name="Bouget F.Y."/>
            <person name="Brillet L."/>
            <person name="Cabello-Hurtado F."/>
            <person name="Capella-Gutierrez S."/>
            <person name="Charrier B."/>
            <person name="Cladiere L."/>
            <person name="Cock J.M."/>
            <person name="Coelho S.M."/>
            <person name="Colleoni C."/>
            <person name="Czjzek M."/>
            <person name="Da Silva C."/>
            <person name="Delage L."/>
            <person name="Denoeud F."/>
            <person name="Deschamps P."/>
            <person name="Dittami S.M."/>
            <person name="Gabaldon T."/>
            <person name="Gachon C.M."/>
            <person name="Groisillier A."/>
            <person name="Herve C."/>
            <person name="Jabbari K."/>
            <person name="Katinka M."/>
            <person name="Kloareg B."/>
            <person name="Kowalczyk N."/>
            <person name="Labadie K."/>
            <person name="Leblanc C."/>
            <person name="Lopez P.J."/>
            <person name="McLachlan D.H."/>
            <person name="Meslet-Cladiere L."/>
            <person name="Moustafa A."/>
            <person name="Nehr Z."/>
            <person name="Nyvall Collen P."/>
            <person name="Panaud O."/>
            <person name="Partensky F."/>
            <person name="Poulain J."/>
            <person name="Rensing S.A."/>
            <person name="Rousvoal S."/>
            <person name="Samson G."/>
            <person name="Symeonidi A."/>
            <person name="Weissenbach J."/>
            <person name="Zambounis A."/>
            <person name="Wincker P."/>
            <person name="Boyen C."/>
        </authorList>
    </citation>
    <scope>NUCLEOTIDE SEQUENCE [LARGE SCALE GENOMIC DNA]</scope>
    <source>
        <strain evidence="3">cv. Stackhouse</strain>
    </source>
</reference>
<evidence type="ECO:0000313" key="2">
    <source>
        <dbReference type="EMBL" id="CDF36632.1"/>
    </source>
</evidence>
<dbReference type="GeneID" id="17324167"/>
<dbReference type="AlphaFoldDB" id="R7QDP3"/>
<dbReference type="EMBL" id="HG001794">
    <property type="protein sequence ID" value="CDF36632.1"/>
    <property type="molecule type" value="Genomic_DNA"/>
</dbReference>
<keyword evidence="3" id="KW-1185">Reference proteome</keyword>
<gene>
    <name evidence="2" type="ORF">CHC_T00004904001</name>
</gene>
<protein>
    <submittedName>
        <fullName evidence="2">Uncharacterized protein</fullName>
    </submittedName>
</protein>
<name>R7QDP3_CHOCR</name>
<sequence>MTLAPIPSARACAPRRASWSRRCRRGGTQGRGGGRDDGGEPEEWSGVAREAEISLRVSGERPTGATGKRGAEGELG</sequence>
<evidence type="ECO:0000256" key="1">
    <source>
        <dbReference type="SAM" id="MobiDB-lite"/>
    </source>
</evidence>
<dbReference type="RefSeq" id="XP_005716451.1">
    <property type="nucleotide sequence ID" value="XM_005716394.1"/>
</dbReference>
<organism evidence="2 3">
    <name type="scientific">Chondrus crispus</name>
    <name type="common">Carrageen Irish moss</name>
    <name type="synonym">Polymorpha crispa</name>
    <dbReference type="NCBI Taxonomy" id="2769"/>
    <lineage>
        <taxon>Eukaryota</taxon>
        <taxon>Rhodophyta</taxon>
        <taxon>Florideophyceae</taxon>
        <taxon>Rhodymeniophycidae</taxon>
        <taxon>Gigartinales</taxon>
        <taxon>Gigartinaceae</taxon>
        <taxon>Chondrus</taxon>
    </lineage>
</organism>
<accession>R7QDP3</accession>
<feature type="region of interest" description="Disordered" evidence="1">
    <location>
        <begin position="1"/>
        <end position="76"/>
    </location>
</feature>
<proteinExistence type="predicted"/>
<dbReference type="Proteomes" id="UP000012073">
    <property type="component" value="Unassembled WGS sequence"/>
</dbReference>
<evidence type="ECO:0000313" key="3">
    <source>
        <dbReference type="Proteomes" id="UP000012073"/>
    </source>
</evidence>
<dbReference type="KEGG" id="ccp:CHC_T00004904001"/>
<dbReference type="Gramene" id="CDF36632">
    <property type="protein sequence ID" value="CDF36632"/>
    <property type="gene ID" value="CHC_T00004904001"/>
</dbReference>